<dbReference type="PANTHER" id="PTHR33121:SF79">
    <property type="entry name" value="CYCLIC DI-GMP PHOSPHODIESTERASE PDED-RELATED"/>
    <property type="match status" value="1"/>
</dbReference>
<dbReference type="InterPro" id="IPR001633">
    <property type="entry name" value="EAL_dom"/>
</dbReference>
<dbReference type="InterPro" id="IPR035919">
    <property type="entry name" value="EAL_sf"/>
</dbReference>
<dbReference type="Proteomes" id="UP000315751">
    <property type="component" value="Unassembled WGS sequence"/>
</dbReference>
<dbReference type="AlphaFoldDB" id="A0A560H5Q0"/>
<organism evidence="3 4">
    <name type="scientific">Nitrospirillum amazonense</name>
    <dbReference type="NCBI Taxonomy" id="28077"/>
    <lineage>
        <taxon>Bacteria</taxon>
        <taxon>Pseudomonadati</taxon>
        <taxon>Pseudomonadota</taxon>
        <taxon>Alphaproteobacteria</taxon>
        <taxon>Rhodospirillales</taxon>
        <taxon>Azospirillaceae</taxon>
        <taxon>Nitrospirillum</taxon>
    </lineage>
</organism>
<accession>A0A560H5Q0</accession>
<dbReference type="GO" id="GO:0071111">
    <property type="term" value="F:cyclic-guanylate-specific phosphodiesterase activity"/>
    <property type="evidence" value="ECO:0007669"/>
    <property type="project" value="InterPro"/>
</dbReference>
<dbReference type="InterPro" id="IPR035965">
    <property type="entry name" value="PAS-like_dom_sf"/>
</dbReference>
<dbReference type="InterPro" id="IPR043128">
    <property type="entry name" value="Rev_trsase/Diguanyl_cyclase"/>
</dbReference>
<evidence type="ECO:0000313" key="3">
    <source>
        <dbReference type="EMBL" id="TWB41636.1"/>
    </source>
</evidence>
<sequence>MKRVERYLGFAFANADLLMEVDGTGVLRFAAGAVQALTGYSDADLVCRPLAELLVPGDAALARRVLGALGDNERSVPRPVRLRRRDGRVIVCALAAYRLQASPLLNVTFCQLAAGLAALPAPQDLDAATGLLTPAAFARAADAALAQEGEGDQRAAGGALTLLEMNNLADIRTRLTAEAEGQLMTEIGAVFRQHGGGVAGRVAEHRFGVMAPAGLAEQITRDIRHIAGELGLDQPLEVDARTLDSDNLGLSRADRSRLLLHALRRFAEAGPAAVDVLSGQSAAAGFVKDAVGCLARLRDDLGGNRLSLVYEPIVDLKTGRMHHLEVLSRFNGDRPGAVITLAEELGVINDVDMLVCSLAMRELERAPADMVLAVNLSAVSVGSDLFMQSLMAQLKAQPGLSGRLMFEVTETGQMGDLDRARNVLGAVRRQGHPICLDDFGVGMASFTYIRALDFDHVKLDGSFIARMCLDKREEAIVAGMLALCRGLGVSAIAEHVENPEQMLRLRGLGCAMGQGWLFSREMERPQRRDVDLRALSRPSAWRPTVVDAGG</sequence>
<dbReference type="EMBL" id="VITR01000007">
    <property type="protein sequence ID" value="TWB41636.1"/>
    <property type="molecule type" value="Genomic_DNA"/>
</dbReference>
<proteinExistence type="predicted"/>
<dbReference type="SUPFAM" id="SSF55785">
    <property type="entry name" value="PYP-like sensor domain (PAS domain)"/>
    <property type="match status" value="1"/>
</dbReference>
<dbReference type="InterPro" id="IPR000014">
    <property type="entry name" value="PAS"/>
</dbReference>
<keyword evidence="4" id="KW-1185">Reference proteome</keyword>
<evidence type="ECO:0000259" key="1">
    <source>
        <dbReference type="PROSITE" id="PS50112"/>
    </source>
</evidence>
<dbReference type="Pfam" id="PF00563">
    <property type="entry name" value="EAL"/>
    <property type="match status" value="1"/>
</dbReference>
<dbReference type="PROSITE" id="PS50112">
    <property type="entry name" value="PAS"/>
    <property type="match status" value="1"/>
</dbReference>
<dbReference type="Gene3D" id="3.30.450.20">
    <property type="entry name" value="PAS domain"/>
    <property type="match status" value="1"/>
</dbReference>
<dbReference type="RefSeq" id="WP_186455785.1">
    <property type="nucleotide sequence ID" value="NZ_VITR01000007.1"/>
</dbReference>
<dbReference type="SUPFAM" id="SSF141868">
    <property type="entry name" value="EAL domain-like"/>
    <property type="match status" value="1"/>
</dbReference>
<dbReference type="CDD" id="cd00130">
    <property type="entry name" value="PAS"/>
    <property type="match status" value="1"/>
</dbReference>
<reference evidence="3 4" key="1">
    <citation type="submission" date="2019-06" db="EMBL/GenBank/DDBJ databases">
        <title>Genomic Encyclopedia of Type Strains, Phase IV (KMG-V): Genome sequencing to study the core and pangenomes of soil and plant-associated prokaryotes.</title>
        <authorList>
            <person name="Whitman W."/>
        </authorList>
    </citation>
    <scope>NUCLEOTIDE SEQUENCE [LARGE SCALE GENOMIC DNA]</scope>
    <source>
        <strain evidence="3 4">BR 11622</strain>
    </source>
</reference>
<dbReference type="Gene3D" id="3.20.20.450">
    <property type="entry name" value="EAL domain"/>
    <property type="match status" value="1"/>
</dbReference>
<dbReference type="CDD" id="cd01948">
    <property type="entry name" value="EAL"/>
    <property type="match status" value="1"/>
</dbReference>
<gene>
    <name evidence="3" type="ORF">FBZ90_1076</name>
</gene>
<dbReference type="InterPro" id="IPR050706">
    <property type="entry name" value="Cyclic-di-GMP_PDE-like"/>
</dbReference>
<dbReference type="Gene3D" id="3.30.70.270">
    <property type="match status" value="1"/>
</dbReference>
<evidence type="ECO:0000313" key="4">
    <source>
        <dbReference type="Proteomes" id="UP000315751"/>
    </source>
</evidence>
<dbReference type="NCBIfam" id="TIGR00229">
    <property type="entry name" value="sensory_box"/>
    <property type="match status" value="1"/>
</dbReference>
<dbReference type="PANTHER" id="PTHR33121">
    <property type="entry name" value="CYCLIC DI-GMP PHOSPHODIESTERASE PDEF"/>
    <property type="match status" value="1"/>
</dbReference>
<feature type="domain" description="PAS" evidence="1">
    <location>
        <begin position="18"/>
        <end position="73"/>
    </location>
</feature>
<comment type="caution">
    <text evidence="3">The sequence shown here is derived from an EMBL/GenBank/DDBJ whole genome shotgun (WGS) entry which is preliminary data.</text>
</comment>
<evidence type="ECO:0000259" key="2">
    <source>
        <dbReference type="PROSITE" id="PS50883"/>
    </source>
</evidence>
<dbReference type="PROSITE" id="PS50883">
    <property type="entry name" value="EAL"/>
    <property type="match status" value="1"/>
</dbReference>
<dbReference type="SMART" id="SM00052">
    <property type="entry name" value="EAL"/>
    <property type="match status" value="1"/>
</dbReference>
<name>A0A560H5Q0_9PROT</name>
<protein>
    <submittedName>
        <fullName evidence="3">PAS domain S-box-containing protein</fullName>
    </submittedName>
</protein>
<feature type="domain" description="EAL" evidence="2">
    <location>
        <begin position="290"/>
        <end position="535"/>
    </location>
</feature>